<proteinExistence type="inferred from homology"/>
<dbReference type="CDD" id="cd00051">
    <property type="entry name" value="EFh"/>
    <property type="match status" value="1"/>
</dbReference>
<dbReference type="Proteomes" id="UP001652625">
    <property type="component" value="Chromosome 05"/>
</dbReference>
<feature type="domain" description="EF-hand" evidence="5">
    <location>
        <begin position="7"/>
        <end position="42"/>
    </location>
</feature>
<evidence type="ECO:0000256" key="2">
    <source>
        <dbReference type="ARBA" id="ARBA00022737"/>
    </source>
</evidence>
<name>A0ABM4BU84_HYDVU</name>
<dbReference type="RefSeq" id="XP_065652732.1">
    <property type="nucleotide sequence ID" value="XM_065796660.1"/>
</dbReference>
<sequence length="156" mass="17982">MNRFPADLSRDLKDAFEAFDKDGNGSVPVTGLREMLKTIGYNPTDVLLENTSILVDNGNGRIDFKEFIEIIDRLETEEKNEKEARDCFNAFDFMGEGFIASNDIKEALIFVMEKAPPGSINEILKYHRLERNRRVYFSEFKEMVRAFPPSKMNKNS</sequence>
<gene>
    <name evidence="7" type="primary">LOC105848620</name>
</gene>
<dbReference type="InterPro" id="IPR002048">
    <property type="entry name" value="EF_hand_dom"/>
</dbReference>
<accession>A0ABM4BU84</accession>
<dbReference type="InterPro" id="IPR050230">
    <property type="entry name" value="CALM/Myosin/TropC-like"/>
</dbReference>
<dbReference type="SMART" id="SM00054">
    <property type="entry name" value="EFh"/>
    <property type="match status" value="2"/>
</dbReference>
<feature type="domain" description="EF-hand" evidence="5">
    <location>
        <begin position="57"/>
        <end position="77"/>
    </location>
</feature>
<evidence type="ECO:0000256" key="4">
    <source>
        <dbReference type="ARBA" id="ARBA00023262"/>
    </source>
</evidence>
<dbReference type="PANTHER" id="PTHR23048">
    <property type="entry name" value="MYOSIN LIGHT CHAIN 1, 3"/>
    <property type="match status" value="1"/>
</dbReference>
<comment type="similarity">
    <text evidence="1">Belongs to the aequorin family.</text>
</comment>
<dbReference type="Pfam" id="PF13499">
    <property type="entry name" value="EF-hand_7"/>
    <property type="match status" value="1"/>
</dbReference>
<keyword evidence="4" id="KW-0599">Photoprotein</keyword>
<evidence type="ECO:0000256" key="3">
    <source>
        <dbReference type="ARBA" id="ARBA00023223"/>
    </source>
</evidence>
<keyword evidence="2" id="KW-0677">Repeat</keyword>
<dbReference type="InterPro" id="IPR011992">
    <property type="entry name" value="EF-hand-dom_pair"/>
</dbReference>
<dbReference type="GeneID" id="105848620"/>
<dbReference type="SUPFAM" id="SSF47473">
    <property type="entry name" value="EF-hand"/>
    <property type="match status" value="1"/>
</dbReference>
<keyword evidence="3" id="KW-0455">Luminescence</keyword>
<evidence type="ECO:0000256" key="1">
    <source>
        <dbReference type="ARBA" id="ARBA00007828"/>
    </source>
</evidence>
<evidence type="ECO:0000259" key="5">
    <source>
        <dbReference type="PROSITE" id="PS50222"/>
    </source>
</evidence>
<protein>
    <submittedName>
        <fullName evidence="7">Calmodulin-beta</fullName>
    </submittedName>
</protein>
<dbReference type="PROSITE" id="PS50222">
    <property type="entry name" value="EF_HAND_2"/>
    <property type="match status" value="3"/>
</dbReference>
<dbReference type="Gene3D" id="1.10.238.10">
    <property type="entry name" value="EF-hand"/>
    <property type="match status" value="1"/>
</dbReference>
<evidence type="ECO:0000313" key="6">
    <source>
        <dbReference type="Proteomes" id="UP001652625"/>
    </source>
</evidence>
<dbReference type="PANTHER" id="PTHR23048:SF0">
    <property type="entry name" value="CALMODULIN LIKE 3"/>
    <property type="match status" value="1"/>
</dbReference>
<organism evidence="6 7">
    <name type="scientific">Hydra vulgaris</name>
    <name type="common">Hydra</name>
    <name type="synonym">Hydra attenuata</name>
    <dbReference type="NCBI Taxonomy" id="6087"/>
    <lineage>
        <taxon>Eukaryota</taxon>
        <taxon>Metazoa</taxon>
        <taxon>Cnidaria</taxon>
        <taxon>Hydrozoa</taxon>
        <taxon>Hydroidolina</taxon>
        <taxon>Anthoathecata</taxon>
        <taxon>Aplanulata</taxon>
        <taxon>Hydridae</taxon>
        <taxon>Hydra</taxon>
    </lineage>
</organism>
<keyword evidence="6" id="KW-1185">Reference proteome</keyword>
<evidence type="ECO:0000313" key="7">
    <source>
        <dbReference type="RefSeq" id="XP_065652732.1"/>
    </source>
</evidence>
<reference evidence="7" key="1">
    <citation type="submission" date="2025-08" db="UniProtKB">
        <authorList>
            <consortium name="RefSeq"/>
        </authorList>
    </citation>
    <scope>IDENTIFICATION</scope>
</reference>
<feature type="domain" description="EF-hand" evidence="5">
    <location>
        <begin position="79"/>
        <end position="114"/>
    </location>
</feature>